<name>A0A9W8N8B7_9PEZI</name>
<accession>A0A9W8N8B7</accession>
<comment type="caution">
    <text evidence="2">The sequence shown here is derived from an EMBL/GenBank/DDBJ whole genome shotgun (WGS) entry which is preliminary data.</text>
</comment>
<dbReference type="Proteomes" id="UP001148614">
    <property type="component" value="Unassembled WGS sequence"/>
</dbReference>
<feature type="signal peptide" evidence="1">
    <location>
        <begin position="1"/>
        <end position="18"/>
    </location>
</feature>
<gene>
    <name evidence="2" type="ORF">NPX13_g8573</name>
</gene>
<keyword evidence="1" id="KW-0732">Signal</keyword>
<dbReference type="VEuPathDB" id="FungiDB:F4678DRAFT_482759"/>
<dbReference type="AlphaFoldDB" id="A0A9W8N8B7"/>
<reference evidence="2" key="1">
    <citation type="submission" date="2022-07" db="EMBL/GenBank/DDBJ databases">
        <title>Genome Sequence of Xylaria arbuscula.</title>
        <authorList>
            <person name="Buettner E."/>
        </authorList>
    </citation>
    <scope>NUCLEOTIDE SEQUENCE</scope>
    <source>
        <strain evidence="2">VT107</strain>
    </source>
</reference>
<keyword evidence="3" id="KW-1185">Reference proteome</keyword>
<sequence length="199" mass="21158">MQFSTIVLAALSLGSAIASPVGGFAPFNSAASKVANVKLIVGQEANRINSWASGVPNANTIASVKKSLVTIRSNMNQLVETVSPLESAAKDSLSKEQIASVKQFQNDIKDIFVNLESVGNSVTNSNFDKTALSQFNPDLQSALTSAPLVSANVLAFINLAAPSYATYSYWYPSLIQIDALISIIINLNLKIYIGLGIYL</sequence>
<organism evidence="2 3">
    <name type="scientific">Xylaria arbuscula</name>
    <dbReference type="NCBI Taxonomy" id="114810"/>
    <lineage>
        <taxon>Eukaryota</taxon>
        <taxon>Fungi</taxon>
        <taxon>Dikarya</taxon>
        <taxon>Ascomycota</taxon>
        <taxon>Pezizomycotina</taxon>
        <taxon>Sordariomycetes</taxon>
        <taxon>Xylariomycetidae</taxon>
        <taxon>Xylariales</taxon>
        <taxon>Xylariaceae</taxon>
        <taxon>Xylaria</taxon>
    </lineage>
</organism>
<feature type="chain" id="PRO_5040873247" evidence="1">
    <location>
        <begin position="19"/>
        <end position="199"/>
    </location>
</feature>
<evidence type="ECO:0000256" key="1">
    <source>
        <dbReference type="SAM" id="SignalP"/>
    </source>
</evidence>
<protein>
    <submittedName>
        <fullName evidence="2">Uncharacterized protein</fullName>
    </submittedName>
</protein>
<evidence type="ECO:0000313" key="2">
    <source>
        <dbReference type="EMBL" id="KAJ3562417.1"/>
    </source>
</evidence>
<proteinExistence type="predicted"/>
<evidence type="ECO:0000313" key="3">
    <source>
        <dbReference type="Proteomes" id="UP001148614"/>
    </source>
</evidence>
<dbReference type="EMBL" id="JANPWZ010001905">
    <property type="protein sequence ID" value="KAJ3562417.1"/>
    <property type="molecule type" value="Genomic_DNA"/>
</dbReference>